<keyword evidence="2" id="KW-0614">Plasmid</keyword>
<dbReference type="EMBL" id="LN853863">
    <property type="protein sequence ID" value="CRY96829.1"/>
    <property type="molecule type" value="Genomic_DNA"/>
</dbReference>
<sequence length="110" mass="12359">MKAYTGIAHITPAEGNVFSDLGFEAEEAASLHAESQRIIEEKLALKLYLMDQLSAWIDEGKLKQEEAAERLGVTRPRISDVKRQKAQKFSLDALSEMLMRAGKRLQLTVQ</sequence>
<dbReference type="InterPro" id="IPR010982">
    <property type="entry name" value="Lambda_DNA-bd_dom_sf"/>
</dbReference>
<feature type="domain" description="HigA2-like helix-turn-helix" evidence="1">
    <location>
        <begin position="40"/>
        <end position="109"/>
    </location>
</feature>
<protein>
    <recommendedName>
        <fullName evidence="1">HigA2-like helix-turn-helix domain-containing protein</fullName>
    </recommendedName>
</protein>
<evidence type="ECO:0000259" key="1">
    <source>
        <dbReference type="Pfam" id="PF13744"/>
    </source>
</evidence>
<dbReference type="GO" id="GO:0003677">
    <property type="term" value="F:DNA binding"/>
    <property type="evidence" value="ECO:0007669"/>
    <property type="project" value="InterPro"/>
</dbReference>
<reference evidence="2" key="2">
    <citation type="submission" date="2015-07" db="EMBL/GenBank/DDBJ databases">
        <title>Plasmids, circular viruses and viroids from rat gut.</title>
        <authorList>
            <person name="Jorgensen T.J."/>
            <person name="Hansen M.A."/>
            <person name="Xu Z."/>
            <person name="Tabak M.A."/>
            <person name="Sorensen S.J."/>
            <person name="Hansen L.H."/>
        </authorList>
    </citation>
    <scope>NUCLEOTIDE SEQUENCE</scope>
    <source>
        <plasmid evidence="2">pRGFK1293</plasmid>
    </source>
</reference>
<dbReference type="SUPFAM" id="SSF47413">
    <property type="entry name" value="lambda repressor-like DNA-binding domains"/>
    <property type="match status" value="1"/>
</dbReference>
<reference evidence="2" key="1">
    <citation type="submission" date="2015-06" db="EMBL/GenBank/DDBJ databases">
        <authorList>
            <person name="Joergensen T."/>
        </authorList>
    </citation>
    <scope>NUCLEOTIDE SEQUENCE</scope>
    <source>
        <plasmid evidence="2">pRGFK1293</plasmid>
    </source>
</reference>
<geneLocation type="plasmid" evidence="2">
    <name>pRGFK1293</name>
</geneLocation>
<dbReference type="Pfam" id="PF13744">
    <property type="entry name" value="HTH_37"/>
    <property type="match status" value="1"/>
</dbReference>
<dbReference type="AlphaFoldDB" id="A0A0H5Q5Z0"/>
<dbReference type="InterPro" id="IPR039554">
    <property type="entry name" value="HigA2-like_HTH"/>
</dbReference>
<name>A0A0H5Q5Z0_9ZZZZ</name>
<evidence type="ECO:0000313" key="2">
    <source>
        <dbReference type="EMBL" id="CRY96829.1"/>
    </source>
</evidence>
<dbReference type="Gene3D" id="1.10.260.40">
    <property type="entry name" value="lambda repressor-like DNA-binding domains"/>
    <property type="match status" value="1"/>
</dbReference>
<accession>A0A0H5Q5Z0</accession>
<organism evidence="2">
    <name type="scientific">uncultured prokaryote</name>
    <dbReference type="NCBI Taxonomy" id="198431"/>
    <lineage>
        <taxon>unclassified sequences</taxon>
        <taxon>environmental samples</taxon>
    </lineage>
</organism>
<proteinExistence type="predicted"/>